<organism evidence="4 5">
    <name type="scientific">Aspergillus terreus (strain NIH 2624 / FGSC A1156)</name>
    <dbReference type="NCBI Taxonomy" id="341663"/>
    <lineage>
        <taxon>Eukaryota</taxon>
        <taxon>Fungi</taxon>
        <taxon>Dikarya</taxon>
        <taxon>Ascomycota</taxon>
        <taxon>Pezizomycotina</taxon>
        <taxon>Eurotiomycetes</taxon>
        <taxon>Eurotiomycetidae</taxon>
        <taxon>Eurotiales</taxon>
        <taxon>Aspergillaceae</taxon>
        <taxon>Aspergillus</taxon>
        <taxon>Aspergillus subgen. Circumdati</taxon>
    </lineage>
</organism>
<dbReference type="Proteomes" id="UP000007963">
    <property type="component" value="Unassembled WGS sequence"/>
</dbReference>
<evidence type="ECO:0000313" key="4">
    <source>
        <dbReference type="EMBL" id="EAU31149.1"/>
    </source>
</evidence>
<protein>
    <submittedName>
        <fullName evidence="4">Uncharacterized protein</fullName>
    </submittedName>
</protein>
<evidence type="ECO:0000313" key="5">
    <source>
        <dbReference type="Proteomes" id="UP000007963"/>
    </source>
</evidence>
<dbReference type="VEuPathDB" id="FungiDB:ATEG_07976"/>
<keyword evidence="3" id="KW-0472">Membrane</keyword>
<name>Q0CEA8_ASPTN</name>
<dbReference type="HOGENOM" id="CLU_1703848_0_0_1"/>
<feature type="compositionally biased region" description="Basic and acidic residues" evidence="2">
    <location>
        <begin position="92"/>
        <end position="105"/>
    </location>
</feature>
<keyword evidence="3" id="KW-1133">Transmembrane helix</keyword>
<evidence type="ECO:0000256" key="1">
    <source>
        <dbReference type="SAM" id="Coils"/>
    </source>
</evidence>
<keyword evidence="1" id="KW-0175">Coiled coil</keyword>
<dbReference type="AlphaFoldDB" id="Q0CEA8"/>
<gene>
    <name evidence="4" type="ORF">ATEG_07976</name>
</gene>
<feature type="coiled-coil region" evidence="1">
    <location>
        <begin position="117"/>
        <end position="144"/>
    </location>
</feature>
<sequence length="154" mass="17288">MESNFIDSVLSYWRDVLHMARQWVTELLPNVLKVYLAFGIVVIALLLLVGFCAIVGLLTLSALGLIDPNQEKKKGKSSPKDRQNNSSPSAAKETKPRLKTGRDCPKQPQAVEPLQEVKRLEVEIQALEEVLHARREQLALARERSSQEIPHANL</sequence>
<evidence type="ECO:0000256" key="2">
    <source>
        <dbReference type="SAM" id="MobiDB-lite"/>
    </source>
</evidence>
<evidence type="ECO:0000256" key="3">
    <source>
        <dbReference type="SAM" id="Phobius"/>
    </source>
</evidence>
<dbReference type="RefSeq" id="XP_001216597.1">
    <property type="nucleotide sequence ID" value="XM_001216597.1"/>
</dbReference>
<dbReference type="GeneID" id="4353332"/>
<dbReference type="EMBL" id="CH476605">
    <property type="protein sequence ID" value="EAU31149.1"/>
    <property type="molecule type" value="Genomic_DNA"/>
</dbReference>
<reference evidence="5" key="1">
    <citation type="submission" date="2005-09" db="EMBL/GenBank/DDBJ databases">
        <title>Annotation of the Aspergillus terreus NIH2624 genome.</title>
        <authorList>
            <person name="Birren B.W."/>
            <person name="Lander E.S."/>
            <person name="Galagan J.E."/>
            <person name="Nusbaum C."/>
            <person name="Devon K."/>
            <person name="Henn M."/>
            <person name="Ma L.-J."/>
            <person name="Jaffe D.B."/>
            <person name="Butler J."/>
            <person name="Alvarez P."/>
            <person name="Gnerre S."/>
            <person name="Grabherr M."/>
            <person name="Kleber M."/>
            <person name="Mauceli E.W."/>
            <person name="Brockman W."/>
            <person name="Rounsley S."/>
            <person name="Young S.K."/>
            <person name="LaButti K."/>
            <person name="Pushparaj V."/>
            <person name="DeCaprio D."/>
            <person name="Crawford M."/>
            <person name="Koehrsen M."/>
            <person name="Engels R."/>
            <person name="Montgomery P."/>
            <person name="Pearson M."/>
            <person name="Howarth C."/>
            <person name="Larson L."/>
            <person name="Luoma S."/>
            <person name="White J."/>
            <person name="Alvarado L."/>
            <person name="Kodira C.D."/>
            <person name="Zeng Q."/>
            <person name="Oleary S."/>
            <person name="Yandava C."/>
            <person name="Denning D.W."/>
            <person name="Nierman W.C."/>
            <person name="Milne T."/>
            <person name="Madden K."/>
        </authorList>
    </citation>
    <scope>NUCLEOTIDE SEQUENCE [LARGE SCALE GENOMIC DNA]</scope>
    <source>
        <strain evidence="5">NIH 2624 / FGSC A1156</strain>
    </source>
</reference>
<proteinExistence type="predicted"/>
<keyword evidence="3" id="KW-0812">Transmembrane</keyword>
<feature type="region of interest" description="Disordered" evidence="2">
    <location>
        <begin position="69"/>
        <end position="112"/>
    </location>
</feature>
<accession>Q0CEA8</accession>
<feature type="transmembrane region" description="Helical" evidence="3">
    <location>
        <begin position="34"/>
        <end position="66"/>
    </location>
</feature>